<feature type="region of interest" description="Disordered" evidence="4">
    <location>
        <begin position="1"/>
        <end position="91"/>
    </location>
</feature>
<dbReference type="Gene3D" id="3.90.550.10">
    <property type="entry name" value="Spore Coat Polysaccharide Biosynthesis Protein SpsA, Chain A"/>
    <property type="match status" value="1"/>
</dbReference>
<evidence type="ECO:0000256" key="3">
    <source>
        <dbReference type="ARBA" id="ARBA00022679"/>
    </source>
</evidence>
<dbReference type="PANTHER" id="PTHR13778:SF47">
    <property type="entry name" value="LIPOPOLYSACCHARIDE 1,3-GALACTOSYLTRANSFERASE"/>
    <property type="match status" value="1"/>
</dbReference>
<dbReference type="PANTHER" id="PTHR13778">
    <property type="entry name" value="GLYCOSYLTRANSFERASE 8 DOMAIN-CONTAINING PROTEIN"/>
    <property type="match status" value="1"/>
</dbReference>
<organism evidence="5">
    <name type="scientific">Ananas comosus var. bracteatus</name>
    <name type="common">red pineapple</name>
    <dbReference type="NCBI Taxonomy" id="296719"/>
    <lineage>
        <taxon>Eukaryota</taxon>
        <taxon>Viridiplantae</taxon>
        <taxon>Streptophyta</taxon>
        <taxon>Embryophyta</taxon>
        <taxon>Tracheophyta</taxon>
        <taxon>Spermatophyta</taxon>
        <taxon>Magnoliopsida</taxon>
        <taxon>Liliopsida</taxon>
        <taxon>Poales</taxon>
        <taxon>Bromeliaceae</taxon>
        <taxon>Bromelioideae</taxon>
        <taxon>Ananas</taxon>
    </lineage>
</organism>
<reference evidence="5" key="1">
    <citation type="submission" date="2020-07" db="EMBL/GenBank/DDBJ databases">
        <authorList>
            <person name="Lin J."/>
        </authorList>
    </citation>
    <scope>NUCLEOTIDE SEQUENCE</scope>
</reference>
<protein>
    <recommendedName>
        <fullName evidence="6">Hexosyltransferase</fullName>
    </recommendedName>
</protein>
<evidence type="ECO:0000256" key="4">
    <source>
        <dbReference type="SAM" id="MobiDB-lite"/>
    </source>
</evidence>
<evidence type="ECO:0000256" key="2">
    <source>
        <dbReference type="ARBA" id="ARBA00022676"/>
    </source>
</evidence>
<dbReference type="InterPro" id="IPR050748">
    <property type="entry name" value="Glycosyltrans_8_dom-fam"/>
</dbReference>
<dbReference type="InterPro" id="IPR029044">
    <property type="entry name" value="Nucleotide-diphossugar_trans"/>
</dbReference>
<feature type="compositionally biased region" description="Pro residues" evidence="4">
    <location>
        <begin position="69"/>
        <end position="83"/>
    </location>
</feature>
<keyword evidence="2" id="KW-0328">Glycosyltransferase</keyword>
<dbReference type="SUPFAM" id="SSF53448">
    <property type="entry name" value="Nucleotide-diphospho-sugar transferases"/>
    <property type="match status" value="1"/>
</dbReference>
<comment type="pathway">
    <text evidence="1">Glycan metabolism; pectin biosynthesis.</text>
</comment>
<feature type="compositionally biased region" description="Low complexity" evidence="4">
    <location>
        <begin position="48"/>
        <end position="68"/>
    </location>
</feature>
<dbReference type="GO" id="GO:0005794">
    <property type="term" value="C:Golgi apparatus"/>
    <property type="evidence" value="ECO:0007669"/>
    <property type="project" value="TreeGrafter"/>
</dbReference>
<evidence type="ECO:0000256" key="1">
    <source>
        <dbReference type="ARBA" id="ARBA00004877"/>
    </source>
</evidence>
<name>A0A6V7NM10_ANACO</name>
<proteinExistence type="predicted"/>
<keyword evidence="3" id="KW-0808">Transferase</keyword>
<evidence type="ECO:0008006" key="6">
    <source>
        <dbReference type="Google" id="ProtNLM"/>
    </source>
</evidence>
<dbReference type="GO" id="GO:0016757">
    <property type="term" value="F:glycosyltransferase activity"/>
    <property type="evidence" value="ECO:0007669"/>
    <property type="project" value="UniProtKB-KW"/>
</dbReference>
<gene>
    <name evidence="5" type="ORF">CB5_LOCUS2789</name>
</gene>
<dbReference type="EMBL" id="LR862139">
    <property type="protein sequence ID" value="CAD1819578.1"/>
    <property type="molecule type" value="Genomic_DNA"/>
</dbReference>
<accession>A0A6V7NM10</accession>
<evidence type="ECO:0000313" key="5">
    <source>
        <dbReference type="EMBL" id="CAD1819578.1"/>
    </source>
</evidence>
<feature type="compositionally biased region" description="Pro residues" evidence="4">
    <location>
        <begin position="1"/>
        <end position="12"/>
    </location>
</feature>
<dbReference type="AlphaFoldDB" id="A0A6V7NM10"/>
<sequence>MASPRPLPPPPRDSFAAPRARRGRTQLLRRPSGPGPSEPTWIRRRGRSPSCRSSPSGPSSSWAASSFSSPPPTSATLRPPPHLDPLRPQSLLPHQRNTTTMLKFQMSSSTNKRSFEEEQLDMPVKQEAEVPGTHIFSWTDCLDLRVLAVLANSTLSSSRYPEDVFFHFFIPEHEDEKLSFYKLKVVMPSSNLGIIGQKDVKEKLNIATPEVEFLWKYRHELAPFFISTQHLPLNKYVYVLPDTIIKGNIEDLFSFDLAPYAIGAAEDCSKRVGDYIDIEVLNAIQRTAAKSWISDKPYDKNACLPDFSVLLVEPHKLENTLLESIVWWNKVLDKGSERGNCIKFAIALAFYDKYFKLPLLGKSALHWKLMKLMKSKHSVLMGRQGFAPKMTTGIKDQITVIFGSNIFRQTQSLY</sequence>